<reference evidence="1" key="1">
    <citation type="submission" date="2022-04" db="EMBL/GenBank/DDBJ databases">
        <title>Genome of the entomopathogenic fungus Entomophthora muscae.</title>
        <authorList>
            <person name="Elya C."/>
            <person name="Lovett B.R."/>
            <person name="Lee E."/>
            <person name="Macias A.M."/>
            <person name="Hajek A.E."/>
            <person name="De Bivort B.L."/>
            <person name="Kasson M.T."/>
            <person name="De Fine Licht H.H."/>
            <person name="Stajich J.E."/>
        </authorList>
    </citation>
    <scope>NUCLEOTIDE SEQUENCE</scope>
    <source>
        <strain evidence="1">Berkeley</strain>
    </source>
</reference>
<proteinExistence type="predicted"/>
<evidence type="ECO:0000313" key="1">
    <source>
        <dbReference type="EMBL" id="KAJ9061625.1"/>
    </source>
</evidence>
<keyword evidence="2" id="KW-1185">Reference proteome</keyword>
<accession>A0ACC2SH54</accession>
<dbReference type="EMBL" id="QTSX02005053">
    <property type="protein sequence ID" value="KAJ9061625.1"/>
    <property type="molecule type" value="Genomic_DNA"/>
</dbReference>
<evidence type="ECO:0000313" key="2">
    <source>
        <dbReference type="Proteomes" id="UP001165960"/>
    </source>
</evidence>
<protein>
    <submittedName>
        <fullName evidence="1">Uncharacterized protein</fullName>
    </submittedName>
</protein>
<name>A0ACC2SH54_9FUNG</name>
<gene>
    <name evidence="1" type="ORF">DSO57_1018788</name>
</gene>
<comment type="caution">
    <text evidence="1">The sequence shown here is derived from an EMBL/GenBank/DDBJ whole genome shotgun (WGS) entry which is preliminary data.</text>
</comment>
<sequence length="72" mass="8619">MWPTRTLANSFIHTTSRELNTFPLQEKYKSCHLKPIITNHEELIRFHETFLYPNIQEETTEKPAKFDITLMP</sequence>
<organism evidence="1 2">
    <name type="scientific">Entomophthora muscae</name>
    <dbReference type="NCBI Taxonomy" id="34485"/>
    <lineage>
        <taxon>Eukaryota</taxon>
        <taxon>Fungi</taxon>
        <taxon>Fungi incertae sedis</taxon>
        <taxon>Zoopagomycota</taxon>
        <taxon>Entomophthoromycotina</taxon>
        <taxon>Entomophthoromycetes</taxon>
        <taxon>Entomophthorales</taxon>
        <taxon>Entomophthoraceae</taxon>
        <taxon>Entomophthora</taxon>
    </lineage>
</organism>
<dbReference type="Proteomes" id="UP001165960">
    <property type="component" value="Unassembled WGS sequence"/>
</dbReference>